<reference evidence="5" key="2">
    <citation type="journal article" date="2021" name="Syst. Appl. Microbiol.">
        <title>Roseomonas hellenica sp. nov., isolated from roots of wild-growing Alkanna tinctoria.</title>
        <authorList>
            <person name="Rat A."/>
            <person name="Naranjo H.D."/>
            <person name="Lebbe L."/>
            <person name="Cnockaert M."/>
            <person name="Krigas N."/>
            <person name="Grigoriadou K."/>
            <person name="Maloupa E."/>
            <person name="Willems A."/>
        </authorList>
    </citation>
    <scope>NUCLEOTIDE SEQUENCE</scope>
    <source>
        <strain evidence="5">LMG 28251</strain>
    </source>
</reference>
<dbReference type="GO" id="GO:0003700">
    <property type="term" value="F:DNA-binding transcription factor activity"/>
    <property type="evidence" value="ECO:0007669"/>
    <property type="project" value="InterPro"/>
</dbReference>
<evidence type="ECO:0000256" key="1">
    <source>
        <dbReference type="ARBA" id="ARBA00023015"/>
    </source>
</evidence>
<evidence type="ECO:0000256" key="3">
    <source>
        <dbReference type="ARBA" id="ARBA00023163"/>
    </source>
</evidence>
<reference evidence="5" key="1">
    <citation type="submission" date="2020-01" db="EMBL/GenBank/DDBJ databases">
        <authorList>
            <person name="Rat A."/>
        </authorList>
    </citation>
    <scope>NUCLEOTIDE SEQUENCE</scope>
    <source>
        <strain evidence="5">LMG 28251</strain>
    </source>
</reference>
<name>A0AAF1KJ91_9PROT</name>
<keyword evidence="3" id="KW-0804">Transcription</keyword>
<protein>
    <submittedName>
        <fullName evidence="5">GntR family transcriptional regulator</fullName>
    </submittedName>
</protein>
<proteinExistence type="predicted"/>
<sequence>MTVTLMPRRPRIPRPTLAETLAATLAEQIVAGERLPGTALEEVQLAAEFSVSRTPVREALRQLGATGLVEHRPRRGAVVARPDVERLHGMFRVMAELEALAATLCAGSMSARDRRALDQLHAGMAEMVRHSHLAEYRAANVEFHRRLYAGAGNDYLAELAGATRQRLAPFRASQLEAPERLQKSHAEHGEILTAIARADGVTAASAARRHLGLTEAAWISMARAS</sequence>
<dbReference type="SMART" id="SM00345">
    <property type="entry name" value="HTH_GNTR"/>
    <property type="match status" value="1"/>
</dbReference>
<evidence type="ECO:0000256" key="2">
    <source>
        <dbReference type="ARBA" id="ARBA00023125"/>
    </source>
</evidence>
<dbReference type="PANTHER" id="PTHR43537:SF49">
    <property type="entry name" value="TRANSCRIPTIONAL REGULATORY PROTEIN"/>
    <property type="match status" value="1"/>
</dbReference>
<dbReference type="Pfam" id="PF07729">
    <property type="entry name" value="FCD"/>
    <property type="match status" value="1"/>
</dbReference>
<dbReference type="Gene3D" id="1.10.10.10">
    <property type="entry name" value="Winged helix-like DNA-binding domain superfamily/Winged helix DNA-binding domain"/>
    <property type="match status" value="1"/>
</dbReference>
<dbReference type="CDD" id="cd07377">
    <property type="entry name" value="WHTH_GntR"/>
    <property type="match status" value="1"/>
</dbReference>
<dbReference type="InterPro" id="IPR000524">
    <property type="entry name" value="Tscrpt_reg_HTH_GntR"/>
</dbReference>
<evidence type="ECO:0000313" key="6">
    <source>
        <dbReference type="Proteomes" id="UP001196068"/>
    </source>
</evidence>
<dbReference type="AlphaFoldDB" id="A0AAF1KJ91"/>
<dbReference type="Pfam" id="PF00392">
    <property type="entry name" value="GntR"/>
    <property type="match status" value="1"/>
</dbReference>
<dbReference type="GO" id="GO:0003677">
    <property type="term" value="F:DNA binding"/>
    <property type="evidence" value="ECO:0007669"/>
    <property type="project" value="UniProtKB-KW"/>
</dbReference>
<accession>A0AAF1KJ91</accession>
<dbReference type="PANTHER" id="PTHR43537">
    <property type="entry name" value="TRANSCRIPTIONAL REGULATOR, GNTR FAMILY"/>
    <property type="match status" value="1"/>
</dbReference>
<dbReference type="PRINTS" id="PR00035">
    <property type="entry name" value="HTHGNTR"/>
</dbReference>
<dbReference type="PROSITE" id="PS50949">
    <property type="entry name" value="HTH_GNTR"/>
    <property type="match status" value="1"/>
</dbReference>
<dbReference type="Proteomes" id="UP001196068">
    <property type="component" value="Unassembled WGS sequence"/>
</dbReference>
<dbReference type="InterPro" id="IPR008920">
    <property type="entry name" value="TF_FadR/GntR_C"/>
</dbReference>
<dbReference type="RefSeq" id="WP_211873525.1">
    <property type="nucleotide sequence ID" value="NZ_JAAEDH010000005.1"/>
</dbReference>
<gene>
    <name evidence="5" type="ORF">GXW79_06395</name>
</gene>
<dbReference type="SUPFAM" id="SSF48008">
    <property type="entry name" value="GntR ligand-binding domain-like"/>
    <property type="match status" value="1"/>
</dbReference>
<keyword evidence="2" id="KW-0238">DNA-binding</keyword>
<evidence type="ECO:0000313" key="5">
    <source>
        <dbReference type="EMBL" id="MBR0654705.1"/>
    </source>
</evidence>
<feature type="domain" description="HTH gntR-type" evidence="4">
    <location>
        <begin position="15"/>
        <end position="82"/>
    </location>
</feature>
<dbReference type="EMBL" id="JAAEDH010000005">
    <property type="protein sequence ID" value="MBR0654705.1"/>
    <property type="molecule type" value="Genomic_DNA"/>
</dbReference>
<evidence type="ECO:0000259" key="4">
    <source>
        <dbReference type="PROSITE" id="PS50949"/>
    </source>
</evidence>
<dbReference type="SMART" id="SM00895">
    <property type="entry name" value="FCD"/>
    <property type="match status" value="1"/>
</dbReference>
<dbReference type="InterPro" id="IPR036390">
    <property type="entry name" value="WH_DNA-bd_sf"/>
</dbReference>
<dbReference type="InterPro" id="IPR036388">
    <property type="entry name" value="WH-like_DNA-bd_sf"/>
</dbReference>
<comment type="caution">
    <text evidence="5">The sequence shown here is derived from an EMBL/GenBank/DDBJ whole genome shotgun (WGS) entry which is preliminary data.</text>
</comment>
<dbReference type="InterPro" id="IPR011711">
    <property type="entry name" value="GntR_C"/>
</dbReference>
<dbReference type="Gene3D" id="1.20.120.530">
    <property type="entry name" value="GntR ligand-binding domain-like"/>
    <property type="match status" value="1"/>
</dbReference>
<dbReference type="SUPFAM" id="SSF46785">
    <property type="entry name" value="Winged helix' DNA-binding domain"/>
    <property type="match status" value="1"/>
</dbReference>
<keyword evidence="1" id="KW-0805">Transcription regulation</keyword>
<keyword evidence="6" id="KW-1185">Reference proteome</keyword>
<organism evidence="5 6">
    <name type="scientific">Plastoroseomonas arctica</name>
    <dbReference type="NCBI Taxonomy" id="1509237"/>
    <lineage>
        <taxon>Bacteria</taxon>
        <taxon>Pseudomonadati</taxon>
        <taxon>Pseudomonadota</taxon>
        <taxon>Alphaproteobacteria</taxon>
        <taxon>Acetobacterales</taxon>
        <taxon>Acetobacteraceae</taxon>
        <taxon>Plastoroseomonas</taxon>
    </lineage>
</organism>